<evidence type="ECO:0000313" key="6">
    <source>
        <dbReference type="Proteomes" id="UP000327000"/>
    </source>
</evidence>
<comment type="similarity">
    <text evidence="1">Belongs to the amidinotransferase family.</text>
</comment>
<evidence type="ECO:0000256" key="1">
    <source>
        <dbReference type="ARBA" id="ARBA00006943"/>
    </source>
</evidence>
<accession>A0A5N5W6C6</accession>
<dbReference type="Proteomes" id="UP000327000">
    <property type="component" value="Unassembled WGS sequence"/>
</dbReference>
<dbReference type="EMBL" id="VOKX01000038">
    <property type="protein sequence ID" value="KAB7842175.1"/>
    <property type="molecule type" value="Genomic_DNA"/>
</dbReference>
<dbReference type="Gene3D" id="3.75.10.10">
    <property type="entry name" value="L-arginine/glycine Amidinotransferase, Chain A"/>
    <property type="match status" value="1"/>
</dbReference>
<dbReference type="SUPFAM" id="SSF55909">
    <property type="entry name" value="Pentein"/>
    <property type="match status" value="1"/>
</dbReference>
<dbReference type="OrthoDB" id="258252at2"/>
<evidence type="ECO:0000256" key="2">
    <source>
        <dbReference type="ARBA" id="ARBA00022679"/>
    </source>
</evidence>
<organism evidence="5 6">
    <name type="scientific">Streptomyces mobaraensis</name>
    <name type="common">Streptoverticillium mobaraense</name>
    <dbReference type="NCBI Taxonomy" id="35621"/>
    <lineage>
        <taxon>Bacteria</taxon>
        <taxon>Bacillati</taxon>
        <taxon>Actinomycetota</taxon>
        <taxon>Actinomycetes</taxon>
        <taxon>Kitasatosporales</taxon>
        <taxon>Streptomycetaceae</taxon>
        <taxon>Streptomyces</taxon>
    </lineage>
</organism>
<dbReference type="AlphaFoldDB" id="A0A5N5W6C6"/>
<protein>
    <submittedName>
        <fullName evidence="5">Glycine amidinotransferase</fullName>
    </submittedName>
</protein>
<reference evidence="5 6" key="1">
    <citation type="journal article" date="2019" name="Microb. Cell Fact.">
        <title>Exploring novel herbicidin analogues by transcriptional regulator overexpression and MS/MS molecular networking.</title>
        <authorList>
            <person name="Shi Y."/>
            <person name="Gu R."/>
            <person name="Li Y."/>
            <person name="Wang X."/>
            <person name="Ren W."/>
            <person name="Li X."/>
            <person name="Wang L."/>
            <person name="Xie Y."/>
            <person name="Hong B."/>
        </authorList>
    </citation>
    <scope>NUCLEOTIDE SEQUENCE [LARGE SCALE GENOMIC DNA]</scope>
    <source>
        <strain evidence="5 6">US-43</strain>
    </source>
</reference>
<dbReference type="GO" id="GO:0015067">
    <property type="term" value="F:amidinotransferase activity"/>
    <property type="evidence" value="ECO:0007669"/>
    <property type="project" value="InterPro"/>
</dbReference>
<proteinExistence type="inferred from homology"/>
<keyword evidence="6" id="KW-1185">Reference proteome</keyword>
<feature type="active site" description="Amidino-cysteine intermediate" evidence="3">
    <location>
        <position position="370"/>
    </location>
</feature>
<sequence>MSLNSYDSWSPLREVVVGSAENYSSHERELSFDLFFHDEMPYSRMYYPRHRAPGGDASGEDGTGTGARQSPIKKRYVEELQEDVEGMVDTLASLGVTVHRPAPLAEHIEVRTPTFRAAVIPALNVRDNSIVLGDEVIETAPQVRARYFETQLLKPVFADYFRRGARWTVMPRPLMTDASFDLSYVTAHTAPGELMEPITDPRPSPYDVGHEMMIDGAQCLRLGRDVFVNVSTANHVLGCDWLERHLDGRFRVHRLDSLSDSHIDSTVLALRPGLLLVRTPQIAERLPKPLRSWDMIFPPEPEDNQFPVYDADDLLLTSRYIDLNVLSVSPDTVLVNSACPELIRTLEKHRFTVVPVRHRHRRLFGGGLHCFTLDTVREGSAPEDYLEG</sequence>
<name>A0A5N5W6C6_STRMB</name>
<feature type="region of interest" description="Disordered" evidence="4">
    <location>
        <begin position="47"/>
        <end position="71"/>
    </location>
</feature>
<dbReference type="PANTHER" id="PTHR10488:SF1">
    <property type="entry name" value="GLYCINE AMIDINOTRANSFERASE, MITOCHONDRIAL"/>
    <property type="match status" value="1"/>
</dbReference>
<evidence type="ECO:0000256" key="3">
    <source>
        <dbReference type="PIRSR" id="PIRSR633195-1"/>
    </source>
</evidence>
<dbReference type="PANTHER" id="PTHR10488">
    <property type="entry name" value="GLYCINE AMIDINOTRANSFERASE, MITOCHONDRIAL"/>
    <property type="match status" value="1"/>
</dbReference>
<evidence type="ECO:0000256" key="4">
    <source>
        <dbReference type="SAM" id="MobiDB-lite"/>
    </source>
</evidence>
<feature type="active site" evidence="3">
    <location>
        <position position="262"/>
    </location>
</feature>
<gene>
    <name evidence="5" type="ORF">FRZ00_19755</name>
</gene>
<keyword evidence="2 5" id="KW-0808">Transferase</keyword>
<dbReference type="InterPro" id="IPR033195">
    <property type="entry name" value="AmidinoTrfase"/>
</dbReference>
<feature type="active site" evidence="3">
    <location>
        <position position="215"/>
    </location>
</feature>
<comment type="caution">
    <text evidence="5">The sequence shown here is derived from an EMBL/GenBank/DDBJ whole genome shotgun (WGS) entry which is preliminary data.</text>
</comment>
<evidence type="ECO:0000313" key="5">
    <source>
        <dbReference type="EMBL" id="KAB7842175.1"/>
    </source>
</evidence>
<dbReference type="RefSeq" id="WP_004942068.1">
    <property type="nucleotide sequence ID" value="NZ_JBFADJ010000025.1"/>
</dbReference>